<dbReference type="InterPro" id="IPR028362">
    <property type="entry name" value="AlgI"/>
</dbReference>
<dbReference type="PANTHER" id="PTHR13285:SF23">
    <property type="entry name" value="TEICHOIC ACID D-ALANYLTRANSFERASE"/>
    <property type="match status" value="1"/>
</dbReference>
<dbReference type="EMBL" id="CP009238">
    <property type="protein sequence ID" value="AIL33121.1"/>
    <property type="molecule type" value="Genomic_DNA"/>
</dbReference>
<gene>
    <name evidence="15" type="ORF">IX83_07250</name>
</gene>
<keyword evidence="7 14" id="KW-0812">Transmembrane</keyword>
<keyword evidence="16" id="KW-1185">Reference proteome</keyword>
<evidence type="ECO:0000313" key="15">
    <source>
        <dbReference type="EMBL" id="AIL33121.1"/>
    </source>
</evidence>
<dbReference type="PIRSF" id="PIRSF016636">
    <property type="entry name" value="AlgI_DltB"/>
    <property type="match status" value="1"/>
</dbReference>
<dbReference type="RefSeq" id="WP_038500723.1">
    <property type="nucleotide sequence ID" value="NZ_AFWK01000006.1"/>
</dbReference>
<keyword evidence="6 13" id="KW-0808">Transferase</keyword>
<keyword evidence="9 14" id="KW-1133">Transmembrane helix</keyword>
<dbReference type="GO" id="GO:0042121">
    <property type="term" value="P:alginic acid biosynthetic process"/>
    <property type="evidence" value="ECO:0007669"/>
    <property type="project" value="UniProtKB-KW"/>
</dbReference>
<feature type="transmembrane region" description="Helical" evidence="14">
    <location>
        <begin position="70"/>
        <end position="89"/>
    </location>
</feature>
<dbReference type="InterPro" id="IPR051085">
    <property type="entry name" value="MB_O-acyltransferase"/>
</dbReference>
<dbReference type="AlphaFoldDB" id="A0A077DG22"/>
<feature type="transmembrane region" description="Helical" evidence="14">
    <location>
        <begin position="240"/>
        <end position="262"/>
    </location>
</feature>
<dbReference type="GO" id="GO:0016746">
    <property type="term" value="F:acyltransferase activity"/>
    <property type="evidence" value="ECO:0007669"/>
    <property type="project" value="UniProtKB-KW"/>
</dbReference>
<proteinExistence type="inferred from homology"/>
<dbReference type="Pfam" id="PF03062">
    <property type="entry name" value="MBOAT"/>
    <property type="match status" value="1"/>
</dbReference>
<comment type="pathway">
    <text evidence="2">Glycan biosynthesis; alginate biosynthesis.</text>
</comment>
<feature type="transmembrane region" description="Helical" evidence="14">
    <location>
        <begin position="34"/>
        <end position="58"/>
    </location>
</feature>
<feature type="transmembrane region" description="Helical" evidence="14">
    <location>
        <begin position="268"/>
        <end position="290"/>
    </location>
</feature>
<feature type="transmembrane region" description="Helical" evidence="14">
    <location>
        <begin position="469"/>
        <end position="490"/>
    </location>
</feature>
<protein>
    <recommendedName>
        <fullName evidence="4">Probable alginate O-acetylase AlgI</fullName>
    </recommendedName>
    <alternativeName>
        <fullName evidence="12">Alginate biosynthesis protein AlgI</fullName>
    </alternativeName>
</protein>
<dbReference type="Proteomes" id="UP000028945">
    <property type="component" value="Chromosome"/>
</dbReference>
<dbReference type="OrthoDB" id="139172at2"/>
<dbReference type="KEGG" id="bpsi:IX83_07250"/>
<evidence type="ECO:0000313" key="16">
    <source>
        <dbReference type="Proteomes" id="UP000028945"/>
    </source>
</evidence>
<dbReference type="eggNOG" id="COG1696">
    <property type="taxonomic scope" value="Bacteria"/>
</dbReference>
<feature type="transmembrane region" description="Helical" evidence="14">
    <location>
        <begin position="347"/>
        <end position="368"/>
    </location>
</feature>
<accession>A0A077DG22</accession>
<evidence type="ECO:0000256" key="14">
    <source>
        <dbReference type="SAM" id="Phobius"/>
    </source>
</evidence>
<evidence type="ECO:0000256" key="7">
    <source>
        <dbReference type="ARBA" id="ARBA00022692"/>
    </source>
</evidence>
<feature type="transmembrane region" description="Helical" evidence="14">
    <location>
        <begin position="109"/>
        <end position="127"/>
    </location>
</feature>
<comment type="subcellular location">
    <subcellularLocation>
        <location evidence="1">Cell membrane</location>
        <topology evidence="1">Multi-pass membrane protein</topology>
    </subcellularLocation>
</comment>
<evidence type="ECO:0000256" key="1">
    <source>
        <dbReference type="ARBA" id="ARBA00004651"/>
    </source>
</evidence>
<evidence type="ECO:0000256" key="2">
    <source>
        <dbReference type="ARBA" id="ARBA00005182"/>
    </source>
</evidence>
<comment type="similarity">
    <text evidence="3 13">Belongs to the membrane-bound acyltransferase family.</text>
</comment>
<dbReference type="GO" id="GO:0005886">
    <property type="term" value="C:plasma membrane"/>
    <property type="evidence" value="ECO:0007669"/>
    <property type="project" value="UniProtKB-SubCell"/>
</dbReference>
<dbReference type="STRING" id="1072685.IX83_07250"/>
<evidence type="ECO:0000256" key="9">
    <source>
        <dbReference type="ARBA" id="ARBA00022989"/>
    </source>
</evidence>
<dbReference type="HOGENOM" id="CLU_025255_4_1_4"/>
<feature type="transmembrane region" description="Helical" evidence="14">
    <location>
        <begin position="321"/>
        <end position="341"/>
    </location>
</feature>
<dbReference type="PIRSF" id="PIRSF500217">
    <property type="entry name" value="AlgI"/>
    <property type="match status" value="1"/>
</dbReference>
<dbReference type="InterPro" id="IPR004299">
    <property type="entry name" value="MBOAT_fam"/>
</dbReference>
<evidence type="ECO:0000256" key="3">
    <source>
        <dbReference type="ARBA" id="ARBA00010323"/>
    </source>
</evidence>
<feature type="transmembrane region" description="Helical" evidence="14">
    <location>
        <begin position="5"/>
        <end position="22"/>
    </location>
</feature>
<feature type="transmembrane region" description="Helical" evidence="14">
    <location>
        <begin position="434"/>
        <end position="457"/>
    </location>
</feature>
<evidence type="ECO:0000256" key="8">
    <source>
        <dbReference type="ARBA" id="ARBA00022841"/>
    </source>
</evidence>
<keyword evidence="10 13" id="KW-0472">Membrane</keyword>
<dbReference type="InterPro" id="IPR024194">
    <property type="entry name" value="Ac/AlaTfrase_AlgI/DltB"/>
</dbReference>
<evidence type="ECO:0000256" key="10">
    <source>
        <dbReference type="ARBA" id="ARBA00023136"/>
    </source>
</evidence>
<keyword evidence="5 13" id="KW-1003">Cell membrane</keyword>
<evidence type="ECO:0000256" key="12">
    <source>
        <dbReference type="ARBA" id="ARBA00031030"/>
    </source>
</evidence>
<name>A0A077DG22_9BURK</name>
<evidence type="ECO:0000256" key="5">
    <source>
        <dbReference type="ARBA" id="ARBA00022475"/>
    </source>
</evidence>
<keyword evidence="8" id="KW-0016">Alginate biosynthesis</keyword>
<sequence>MPILSIEFALFFLIFFPVYWLFRTHIKAQNILLLLASLAWLISINYWFALAVLGYGLGIHFIAKRIIQKTPFAFTGGVVSTLLFLSIFKYSNFYIADLQSLLQSSQFNLMMPLGISYYCFQGISYLHTLKEKGKKQAMGLIETLCFFSFFPTITTGPILRGDDLRLDASQVDPIRQEGLKKSKGKFLFPGAVQQFTKAKERFLIQPHLALAYLLLGTFKVWVLSSFLGDQIVNPIFQNPAQYTAFEVLIGIYGYTFELYFNFSGSIDLVIGLAMLLGFQLPPNFAMPLIASNLREFWNRWHITLSTWIRDYIYIPLGGNRYGFIAMELFLFIAMLLSGIWHGSGWNFALWGALHGIALMLLNLGDYLLGDGPERLKSGRQKALHTHTWGKPIAIFFNLQFVAFTFVIFNTNNLDDAWLIFSSLGQNVLQPPDSLFVWTFAVMVLGLIFYPYLAKLFYAFVQFLQAIPMVLWILPIALILFIIITIAPSGIPSFIYANF</sequence>
<feature type="transmembrane region" description="Helical" evidence="14">
    <location>
        <begin position="209"/>
        <end position="228"/>
    </location>
</feature>
<organism evidence="15 16">
    <name type="scientific">Basilea psittacipulmonis DSM 24701</name>
    <dbReference type="NCBI Taxonomy" id="1072685"/>
    <lineage>
        <taxon>Bacteria</taxon>
        <taxon>Pseudomonadati</taxon>
        <taxon>Pseudomonadota</taxon>
        <taxon>Betaproteobacteria</taxon>
        <taxon>Burkholderiales</taxon>
        <taxon>Alcaligenaceae</taxon>
        <taxon>Basilea</taxon>
    </lineage>
</organism>
<reference evidence="15 16" key="1">
    <citation type="journal article" date="2014" name="BMC Genomics">
        <title>A genomic perspective on a new bacterial genus and species from the Alcaligenaceae family, Basilea psittacipulmonis.</title>
        <authorList>
            <person name="Whiteson K.L."/>
            <person name="Hernandez D."/>
            <person name="Lazarevic V."/>
            <person name="Gaia N."/>
            <person name="Farinelli L."/>
            <person name="Francois P."/>
            <person name="Pilo P."/>
            <person name="Frey J."/>
            <person name="Schrenzel J."/>
        </authorList>
    </citation>
    <scope>NUCLEOTIDE SEQUENCE [LARGE SCALE GENOMIC DNA]</scope>
    <source>
        <strain evidence="15 16">DSM 24701</strain>
    </source>
</reference>
<keyword evidence="11 13" id="KW-0012">Acyltransferase</keyword>
<evidence type="ECO:0000256" key="6">
    <source>
        <dbReference type="ARBA" id="ARBA00022679"/>
    </source>
</evidence>
<feature type="transmembrane region" description="Helical" evidence="14">
    <location>
        <begin position="388"/>
        <end position="408"/>
    </location>
</feature>
<dbReference type="PANTHER" id="PTHR13285">
    <property type="entry name" value="ACYLTRANSFERASE"/>
    <property type="match status" value="1"/>
</dbReference>
<evidence type="ECO:0000256" key="11">
    <source>
        <dbReference type="ARBA" id="ARBA00023315"/>
    </source>
</evidence>
<evidence type="ECO:0000256" key="13">
    <source>
        <dbReference type="PIRNR" id="PIRNR016636"/>
    </source>
</evidence>
<evidence type="ECO:0000256" key="4">
    <source>
        <dbReference type="ARBA" id="ARBA00016084"/>
    </source>
</evidence>